<gene>
    <name evidence="3" type="ORF">BSTOLATCC_MIC38595</name>
</gene>
<evidence type="ECO:0000256" key="1">
    <source>
        <dbReference type="SAM" id="MobiDB-lite"/>
    </source>
</evidence>
<keyword evidence="4" id="KW-1185">Reference proteome</keyword>
<dbReference type="Proteomes" id="UP001162131">
    <property type="component" value="Unassembled WGS sequence"/>
</dbReference>
<sequence length="361" mass="41253">MANKKMDYQKWENLKGQGQIPLENSQNGNSEPIFENMPVLDNGQEDPLLALSVSTPELYKLKQSLKRWAWWVRLSCYFMIFFSMLDFIVILKNYVWASGDAMLFLRMGMGFGGFVTAWLGIKASKHKSGRYSKWYLGCLLVVIVGAIASLIVSWAVYQPKKLVYENRELKKIEGKLRENVLSIENAEFRADNGLQSNPSAVDPALEDFSDYVGSSMDQSQILSDSQINSEDAPTVSSIQEASQNNRESQDYKEDGLENAWTEWNYYDYDDWATDSSILSENKKWYHDSKQKLVKSKSSPILSLFNYKLFKQNHKAAAAFSISLTGIISAFFVFFAYKLHNGIKQNKHILAHVAPQENLNYL</sequence>
<dbReference type="EMBL" id="CAJZBQ010000038">
    <property type="protein sequence ID" value="CAG9325333.1"/>
    <property type="molecule type" value="Genomic_DNA"/>
</dbReference>
<reference evidence="3" key="1">
    <citation type="submission" date="2021-09" db="EMBL/GenBank/DDBJ databases">
        <authorList>
            <consortium name="AG Swart"/>
            <person name="Singh M."/>
            <person name="Singh A."/>
            <person name="Seah K."/>
            <person name="Emmerich C."/>
        </authorList>
    </citation>
    <scope>NUCLEOTIDE SEQUENCE</scope>
    <source>
        <strain evidence="3">ATCC30299</strain>
    </source>
</reference>
<keyword evidence="2" id="KW-0472">Membrane</keyword>
<feature type="transmembrane region" description="Helical" evidence="2">
    <location>
        <begin position="315"/>
        <end position="336"/>
    </location>
</feature>
<keyword evidence="2" id="KW-0812">Transmembrane</keyword>
<evidence type="ECO:0000313" key="3">
    <source>
        <dbReference type="EMBL" id="CAG9325333.1"/>
    </source>
</evidence>
<accession>A0AAU9JID7</accession>
<comment type="caution">
    <text evidence="3">The sequence shown here is derived from an EMBL/GenBank/DDBJ whole genome shotgun (WGS) entry which is preliminary data.</text>
</comment>
<organism evidence="3 4">
    <name type="scientific">Blepharisma stoltei</name>
    <dbReference type="NCBI Taxonomy" id="1481888"/>
    <lineage>
        <taxon>Eukaryota</taxon>
        <taxon>Sar</taxon>
        <taxon>Alveolata</taxon>
        <taxon>Ciliophora</taxon>
        <taxon>Postciliodesmatophora</taxon>
        <taxon>Heterotrichea</taxon>
        <taxon>Heterotrichida</taxon>
        <taxon>Blepharismidae</taxon>
        <taxon>Blepharisma</taxon>
    </lineage>
</organism>
<feature type="transmembrane region" description="Helical" evidence="2">
    <location>
        <begin position="70"/>
        <end position="91"/>
    </location>
</feature>
<feature type="transmembrane region" description="Helical" evidence="2">
    <location>
        <begin position="103"/>
        <end position="121"/>
    </location>
</feature>
<evidence type="ECO:0000256" key="2">
    <source>
        <dbReference type="SAM" id="Phobius"/>
    </source>
</evidence>
<dbReference type="AlphaFoldDB" id="A0AAU9JID7"/>
<evidence type="ECO:0000313" key="4">
    <source>
        <dbReference type="Proteomes" id="UP001162131"/>
    </source>
</evidence>
<name>A0AAU9JID7_9CILI</name>
<keyword evidence="2" id="KW-1133">Transmembrane helix</keyword>
<feature type="region of interest" description="Disordered" evidence="1">
    <location>
        <begin position="233"/>
        <end position="252"/>
    </location>
</feature>
<proteinExistence type="predicted"/>
<feature type="compositionally biased region" description="Polar residues" evidence="1">
    <location>
        <begin position="233"/>
        <end position="246"/>
    </location>
</feature>
<protein>
    <submittedName>
        <fullName evidence="3">Uncharacterized protein</fullName>
    </submittedName>
</protein>
<feature type="transmembrane region" description="Helical" evidence="2">
    <location>
        <begin position="133"/>
        <end position="157"/>
    </location>
</feature>